<proteinExistence type="predicted"/>
<sequence length="128" mass="14192">MDKAFNYSSDPSFLTACLARTGVDETVLVDWKQQLDRDIETIKSQSNIGSIRSVLNRNGLDYVQQQKFLIHALPSRTTGSTTENKKAISKPSKVQAILKGIKQSPKKVNLAAALVRGMRVEDHCCSNK</sequence>
<organism evidence="1 2">
    <name type="scientific">Castilleja foliolosa</name>
    <dbReference type="NCBI Taxonomy" id="1961234"/>
    <lineage>
        <taxon>Eukaryota</taxon>
        <taxon>Viridiplantae</taxon>
        <taxon>Streptophyta</taxon>
        <taxon>Embryophyta</taxon>
        <taxon>Tracheophyta</taxon>
        <taxon>Spermatophyta</taxon>
        <taxon>Magnoliopsida</taxon>
        <taxon>eudicotyledons</taxon>
        <taxon>Gunneridae</taxon>
        <taxon>Pentapetalae</taxon>
        <taxon>asterids</taxon>
        <taxon>lamiids</taxon>
        <taxon>Lamiales</taxon>
        <taxon>Orobanchaceae</taxon>
        <taxon>Pedicularideae</taxon>
        <taxon>Castillejinae</taxon>
        <taxon>Castilleja</taxon>
    </lineage>
</organism>
<dbReference type="PANTHER" id="PTHR13501">
    <property type="entry name" value="CHLOROPLAST 50S RIBOSOMAL PROTEIN L22-RELATED"/>
    <property type="match status" value="1"/>
</dbReference>
<comment type="caution">
    <text evidence="1">The sequence shown here is derived from an EMBL/GenBank/DDBJ whole genome shotgun (WGS) entry which is preliminary data.</text>
</comment>
<gene>
    <name evidence="1" type="ORF">CASFOL_034579</name>
</gene>
<dbReference type="InterPro" id="IPR047867">
    <property type="entry name" value="Ribosomal_uL22_bac/org-type"/>
</dbReference>
<dbReference type="Proteomes" id="UP001632038">
    <property type="component" value="Unassembled WGS sequence"/>
</dbReference>
<keyword evidence="2" id="KW-1185">Reference proteome</keyword>
<dbReference type="Gene3D" id="3.90.470.10">
    <property type="entry name" value="Ribosomal protein L22/L17"/>
    <property type="match status" value="1"/>
</dbReference>
<name>A0ABD3BSH1_9LAMI</name>
<dbReference type="InterPro" id="IPR036394">
    <property type="entry name" value="Ribosomal_uL22_sf"/>
</dbReference>
<dbReference type="AlphaFoldDB" id="A0ABD3BSH1"/>
<accession>A0ABD3BSH1</accession>
<dbReference type="PANTHER" id="PTHR13501:SF8">
    <property type="entry name" value="LARGE RIBOSOMAL SUBUNIT PROTEIN UL22M"/>
    <property type="match status" value="1"/>
</dbReference>
<evidence type="ECO:0000313" key="1">
    <source>
        <dbReference type="EMBL" id="KAL3619667.1"/>
    </source>
</evidence>
<protein>
    <submittedName>
        <fullName evidence="1">Uncharacterized protein</fullName>
    </submittedName>
</protein>
<evidence type="ECO:0000313" key="2">
    <source>
        <dbReference type="Proteomes" id="UP001632038"/>
    </source>
</evidence>
<reference evidence="2" key="1">
    <citation type="journal article" date="2024" name="IScience">
        <title>Strigolactones Initiate the Formation of Haustorium-like Structures in Castilleja.</title>
        <authorList>
            <person name="Buerger M."/>
            <person name="Peterson D."/>
            <person name="Chory J."/>
        </authorList>
    </citation>
    <scope>NUCLEOTIDE SEQUENCE [LARGE SCALE GENOMIC DNA]</scope>
</reference>
<dbReference type="EMBL" id="JAVIJP010000066">
    <property type="protein sequence ID" value="KAL3619667.1"/>
    <property type="molecule type" value="Genomic_DNA"/>
</dbReference>